<dbReference type="SUPFAM" id="SSF53383">
    <property type="entry name" value="PLP-dependent transferases"/>
    <property type="match status" value="1"/>
</dbReference>
<dbReference type="Proteomes" id="UP000029925">
    <property type="component" value="Unassembled WGS sequence"/>
</dbReference>
<proteinExistence type="inferred from homology"/>
<organism evidence="10 13">
    <name type="scientific">Helicobacter typhlonius</name>
    <dbReference type="NCBI Taxonomy" id="76936"/>
    <lineage>
        <taxon>Bacteria</taxon>
        <taxon>Pseudomonadati</taxon>
        <taxon>Campylobacterota</taxon>
        <taxon>Epsilonproteobacteria</taxon>
        <taxon>Campylobacterales</taxon>
        <taxon>Helicobacteraceae</taxon>
        <taxon>Helicobacter</taxon>
    </lineage>
</organism>
<dbReference type="HAMAP" id="MF_00423">
    <property type="entry name" value="SelA"/>
    <property type="match status" value="1"/>
</dbReference>
<dbReference type="OrthoDB" id="9787096at2"/>
<dbReference type="UniPathway" id="UPA00906">
    <property type="reaction ID" value="UER00896"/>
</dbReference>
<evidence type="ECO:0000256" key="1">
    <source>
        <dbReference type="ARBA" id="ARBA00001933"/>
    </source>
</evidence>
<sequence length="474" mass="52811">MPQDSHKTTKHDSQNNDLQALLRLIPKIDTLLSALKDFDKSMLMPLINAHLQELKQSLQNGHIDTQDFKERIANLIPTLESKAKKQCAPTLKRVINATGVVIHTNLGRSVFSEEILDEVMPFLRSYHTLEYDLAQGKRGERYTHCVKLLREICGCEDALLVNNNAASVFLILNTFAKHKEVIISRGELIEIGGSFRIPEIMASSESVLREVGTTNKTHLRDYENAINEQSAMIMKAHQSNFKQLGFVSSCHIKELIALSRAHHLIDYFDLGSGHLGVLHLTDEPSVQEICAYKPSLLSFSGDKLLGGCQVGIICGKAEFIKKLKTNPLLRAFRVDKCGILLLQATLQAYKDKAYHKIPTLAMLLADSKTLESKANALKEHICALNIATLEVKSIRLDSVAGGGSLPNENFSSFGLSLKAKNIDVENFESLLRERGIIAYIKEGSICLDMRTLLKGDEDYIVETISAIFKEARDE</sequence>
<dbReference type="GO" id="GO:0004125">
    <property type="term" value="F:L-seryl-tRNA(Sec) selenium transferase activity"/>
    <property type="evidence" value="ECO:0007669"/>
    <property type="project" value="UniProtKB-UniRule"/>
</dbReference>
<comment type="cofactor">
    <cofactor evidence="1 8 9">
        <name>pyridoxal 5'-phosphate</name>
        <dbReference type="ChEBI" id="CHEBI:597326"/>
    </cofactor>
</comment>
<evidence type="ECO:0000256" key="2">
    <source>
        <dbReference type="ARBA" id="ARBA00022490"/>
    </source>
</evidence>
<dbReference type="PANTHER" id="PTHR32328:SF0">
    <property type="entry name" value="L-SERYL-TRNA(SEC) SELENIUM TRANSFERASE"/>
    <property type="match status" value="1"/>
</dbReference>
<dbReference type="Pfam" id="PF03841">
    <property type="entry name" value="SelA"/>
    <property type="match status" value="1"/>
</dbReference>
<reference evidence="11 12" key="1">
    <citation type="journal article" date="2014" name="Genome Announc.">
        <title>Draft genome sequences of eight enterohepatic helicobacter species isolated from both laboratory and wild rodents.</title>
        <authorList>
            <person name="Sheh A."/>
            <person name="Shen Z."/>
            <person name="Fox J.G."/>
        </authorList>
    </citation>
    <scope>NUCLEOTIDE SEQUENCE [LARGE SCALE GENOMIC DNA]</scope>
    <source>
        <strain evidence="11 12">MIT 98-6810</strain>
    </source>
</reference>
<dbReference type="EMBL" id="LN907858">
    <property type="protein sequence ID" value="CUU40485.1"/>
    <property type="molecule type" value="Genomic_DNA"/>
</dbReference>
<dbReference type="RefSeq" id="WP_052082036.1">
    <property type="nucleotide sequence ID" value="NZ_CAJTQN010000002.1"/>
</dbReference>
<evidence type="ECO:0000313" key="11">
    <source>
        <dbReference type="EMBL" id="TLD79154.1"/>
    </source>
</evidence>
<reference evidence="10" key="2">
    <citation type="submission" date="2015-11" db="EMBL/GenBank/DDBJ databases">
        <authorList>
            <person name="Zhang Y."/>
            <person name="Guo Z."/>
        </authorList>
    </citation>
    <scope>NUCLEOTIDE SEQUENCE</scope>
    <source>
        <strain evidence="10">1</strain>
    </source>
</reference>
<dbReference type="EMBL" id="JRPF02000002">
    <property type="protein sequence ID" value="TLD79154.1"/>
    <property type="molecule type" value="Genomic_DNA"/>
</dbReference>
<dbReference type="InterPro" id="IPR018319">
    <property type="entry name" value="SelA-like"/>
</dbReference>
<comment type="subcellular location">
    <subcellularLocation>
        <location evidence="8">Cytoplasm</location>
    </subcellularLocation>
</comment>
<dbReference type="GO" id="GO:0001717">
    <property type="term" value="P:conversion of seryl-tRNAsec to selenocys-tRNAsec"/>
    <property type="evidence" value="ECO:0007669"/>
    <property type="project" value="UniProtKB-UniRule"/>
</dbReference>
<dbReference type="Proteomes" id="UP000064525">
    <property type="component" value="Chromosome I"/>
</dbReference>
<dbReference type="STRING" id="76936.BN2458_PEG1602"/>
<evidence type="ECO:0000256" key="3">
    <source>
        <dbReference type="ARBA" id="ARBA00022679"/>
    </source>
</evidence>
<dbReference type="GeneID" id="78151764"/>
<dbReference type="KEGG" id="hty:BN2458_PEG1602"/>
<comment type="catalytic activity">
    <reaction evidence="8">
        <text>L-seryl-tRNA(Sec) + selenophosphate + H(+) = L-selenocysteinyl-tRNA(Sec) + phosphate</text>
        <dbReference type="Rhea" id="RHEA:22728"/>
        <dbReference type="Rhea" id="RHEA-COMP:9742"/>
        <dbReference type="Rhea" id="RHEA-COMP:9743"/>
        <dbReference type="ChEBI" id="CHEBI:15378"/>
        <dbReference type="ChEBI" id="CHEBI:16144"/>
        <dbReference type="ChEBI" id="CHEBI:43474"/>
        <dbReference type="ChEBI" id="CHEBI:78533"/>
        <dbReference type="ChEBI" id="CHEBI:78573"/>
        <dbReference type="EC" id="2.9.1.1"/>
    </reaction>
</comment>
<evidence type="ECO:0000256" key="4">
    <source>
        <dbReference type="ARBA" id="ARBA00022898"/>
    </source>
</evidence>
<dbReference type="NCBIfam" id="TIGR00474">
    <property type="entry name" value="selA"/>
    <property type="match status" value="1"/>
</dbReference>
<evidence type="ECO:0000256" key="8">
    <source>
        <dbReference type="HAMAP-Rule" id="MF_00423"/>
    </source>
</evidence>
<feature type="modified residue" description="N6-(pyridoxal phosphate)lysine" evidence="8 9">
    <location>
        <position position="303"/>
    </location>
</feature>
<evidence type="ECO:0000256" key="5">
    <source>
        <dbReference type="ARBA" id="ARBA00022917"/>
    </source>
</evidence>
<dbReference type="GO" id="GO:0001514">
    <property type="term" value="P:selenocysteine incorporation"/>
    <property type="evidence" value="ECO:0007669"/>
    <property type="project" value="UniProtKB-UniRule"/>
</dbReference>
<gene>
    <name evidence="8" type="primary">selA</name>
    <name evidence="10" type="ORF">BN2458_PEG1602</name>
    <name evidence="11" type="ORF">LS75_002310</name>
</gene>
<dbReference type="AlphaFoldDB" id="A0A0S4PW72"/>
<comment type="function">
    <text evidence="8">Converts seryl-tRNA(Sec) to selenocysteinyl-tRNA(Sec) required for selenoprotein biosynthesis.</text>
</comment>
<dbReference type="PANTHER" id="PTHR32328">
    <property type="entry name" value="L-SERYL-TRNA(SEC) SELENIUM TRANSFERASE"/>
    <property type="match status" value="1"/>
</dbReference>
<dbReference type="InterPro" id="IPR015424">
    <property type="entry name" value="PyrdxlP-dep_Trfase"/>
</dbReference>
<dbReference type="Gene3D" id="3.90.1150.180">
    <property type="match status" value="1"/>
</dbReference>
<comment type="similarity">
    <text evidence="7 8">Belongs to the SelA family.</text>
</comment>
<keyword evidence="5 8" id="KW-0648">Protein biosynthesis</keyword>
<keyword evidence="2 8" id="KW-0963">Cytoplasm</keyword>
<evidence type="ECO:0000313" key="10">
    <source>
        <dbReference type="EMBL" id="CUU40485.1"/>
    </source>
</evidence>
<dbReference type="PATRIC" id="fig|76936.10.peg.1563"/>
<evidence type="ECO:0000256" key="6">
    <source>
        <dbReference type="ARBA" id="ARBA00023266"/>
    </source>
</evidence>
<dbReference type="InterPro" id="IPR015421">
    <property type="entry name" value="PyrdxlP-dep_Trfase_major"/>
</dbReference>
<dbReference type="GO" id="GO:0005737">
    <property type="term" value="C:cytoplasm"/>
    <property type="evidence" value="ECO:0007669"/>
    <property type="project" value="UniProtKB-SubCell"/>
</dbReference>
<name>A0A0S4PW72_9HELI</name>
<evidence type="ECO:0000256" key="9">
    <source>
        <dbReference type="PIRSR" id="PIRSR618319-50"/>
    </source>
</evidence>
<protein>
    <recommendedName>
        <fullName evidence="8">L-seryl-tRNA(Sec) selenium transferase</fullName>
        <ecNumber evidence="8">2.9.1.1</ecNumber>
    </recommendedName>
    <alternativeName>
        <fullName evidence="8">Selenocysteine synthase</fullName>
        <shortName evidence="8">Sec synthase</shortName>
    </alternativeName>
    <alternativeName>
        <fullName evidence="8">Selenocysteinyl-tRNA(Sec) synthase</fullName>
    </alternativeName>
</protein>
<dbReference type="EC" id="2.9.1.1" evidence="8"/>
<keyword evidence="12" id="KW-1185">Reference proteome</keyword>
<evidence type="ECO:0000256" key="7">
    <source>
        <dbReference type="ARBA" id="ARBA00044507"/>
    </source>
</evidence>
<comment type="pathway">
    <text evidence="8">Aminoacyl-tRNA biosynthesis; selenocysteinyl-tRNA(Sec) biosynthesis; selenocysteinyl-tRNA(Sec) from L-seryl-tRNA(Sec) (bacterial route): step 1/1.</text>
</comment>
<dbReference type="Gene3D" id="3.40.640.10">
    <property type="entry name" value="Type I PLP-dependent aspartate aminotransferase-like (Major domain)"/>
    <property type="match status" value="1"/>
</dbReference>
<reference evidence="13" key="3">
    <citation type="submission" date="2015-11" db="EMBL/GenBank/DDBJ databases">
        <authorList>
            <person name="Anvar S.Y."/>
        </authorList>
    </citation>
    <scope>NUCLEOTIDE SEQUENCE [LARGE SCALE GENOMIC DNA]</scope>
</reference>
<keyword evidence="3 8" id="KW-0808">Transferase</keyword>
<accession>A0A0S4PW72</accession>
<evidence type="ECO:0000313" key="13">
    <source>
        <dbReference type="Proteomes" id="UP000064525"/>
    </source>
</evidence>
<dbReference type="InterPro" id="IPR004534">
    <property type="entry name" value="SelA_trans"/>
</dbReference>
<keyword evidence="4 8" id="KW-0663">Pyridoxal phosphate</keyword>
<evidence type="ECO:0000313" key="12">
    <source>
        <dbReference type="Proteomes" id="UP000029925"/>
    </source>
</evidence>
<keyword evidence="6 8" id="KW-0711">Selenium</keyword>